<reference evidence="2" key="1">
    <citation type="journal article" date="2014" name="Science">
        <title>Ancient hybridizations among the ancestral genomes of bread wheat.</title>
        <authorList>
            <consortium name="International Wheat Genome Sequencing Consortium,"/>
            <person name="Marcussen T."/>
            <person name="Sandve S.R."/>
            <person name="Heier L."/>
            <person name="Spannagl M."/>
            <person name="Pfeifer M."/>
            <person name="Jakobsen K.S."/>
            <person name="Wulff B.B."/>
            <person name="Steuernagel B."/>
            <person name="Mayer K.F."/>
            <person name="Olsen O.A."/>
        </authorList>
    </citation>
    <scope>NUCLEOTIDE SEQUENCE [LARGE SCALE GENOMIC DNA]</scope>
    <source>
        <strain evidence="2">cv. AL8/78</strain>
    </source>
</reference>
<protein>
    <submittedName>
        <fullName evidence="1">Uncharacterized protein</fullName>
    </submittedName>
</protein>
<dbReference type="PANTHER" id="PTHR46085">
    <property type="entry name" value="ARFGAP/RECO-RELATED"/>
    <property type="match status" value="1"/>
</dbReference>
<dbReference type="AlphaFoldDB" id="A0A453NQ66"/>
<dbReference type="Gramene" id="AET6Gv20446500.20">
    <property type="protein sequence ID" value="AET6Gv20446500.20"/>
    <property type="gene ID" value="AET6Gv20446500"/>
</dbReference>
<reference evidence="1" key="5">
    <citation type="journal article" date="2021" name="G3 (Bethesda)">
        <title>Aegilops tauschii genome assembly Aet v5.0 features greater sequence contiguity and improved annotation.</title>
        <authorList>
            <person name="Wang L."/>
            <person name="Zhu T."/>
            <person name="Rodriguez J.C."/>
            <person name="Deal K.R."/>
            <person name="Dubcovsky J."/>
            <person name="McGuire P.E."/>
            <person name="Lux T."/>
            <person name="Spannagl M."/>
            <person name="Mayer K.F.X."/>
            <person name="Baldrich P."/>
            <person name="Meyers B.C."/>
            <person name="Huo N."/>
            <person name="Gu Y.Q."/>
            <person name="Zhou H."/>
            <person name="Devos K.M."/>
            <person name="Bennetzen J.L."/>
            <person name="Unver T."/>
            <person name="Budak H."/>
            <person name="Gulick P.J."/>
            <person name="Galiba G."/>
            <person name="Kalapos B."/>
            <person name="Nelson D.R."/>
            <person name="Li P."/>
            <person name="You F.M."/>
            <person name="Luo M.C."/>
            <person name="Dvorak J."/>
        </authorList>
    </citation>
    <scope>NUCLEOTIDE SEQUENCE [LARGE SCALE GENOMIC DNA]</scope>
    <source>
        <strain evidence="1">cv. AL8/78</strain>
    </source>
</reference>
<dbReference type="EnsemblPlants" id="AET6Gv20446500.20">
    <property type="protein sequence ID" value="AET6Gv20446500.20"/>
    <property type="gene ID" value="AET6Gv20446500"/>
</dbReference>
<organism evidence="1 2">
    <name type="scientific">Aegilops tauschii subsp. strangulata</name>
    <name type="common">Goatgrass</name>
    <dbReference type="NCBI Taxonomy" id="200361"/>
    <lineage>
        <taxon>Eukaryota</taxon>
        <taxon>Viridiplantae</taxon>
        <taxon>Streptophyta</taxon>
        <taxon>Embryophyta</taxon>
        <taxon>Tracheophyta</taxon>
        <taxon>Spermatophyta</taxon>
        <taxon>Magnoliopsida</taxon>
        <taxon>Liliopsida</taxon>
        <taxon>Poales</taxon>
        <taxon>Poaceae</taxon>
        <taxon>BOP clade</taxon>
        <taxon>Pooideae</taxon>
        <taxon>Triticodae</taxon>
        <taxon>Triticeae</taxon>
        <taxon>Triticinae</taxon>
        <taxon>Aegilops</taxon>
    </lineage>
</organism>
<name>A0A453NQ66_AEGTS</name>
<keyword evidence="2" id="KW-1185">Reference proteome</keyword>
<dbReference type="InterPro" id="IPR044820">
    <property type="entry name" value="AGD14-like"/>
</dbReference>
<evidence type="ECO:0000313" key="1">
    <source>
        <dbReference type="EnsemblPlants" id="AET6Gv20446500.20"/>
    </source>
</evidence>
<sequence length="47" mass="5369">APRRALPQGLRRAMASRVKEDEKNERVIRGLLKLPANKRCINCNNLV</sequence>
<dbReference type="GO" id="GO:0005096">
    <property type="term" value="F:GTPase activator activity"/>
    <property type="evidence" value="ECO:0007669"/>
    <property type="project" value="InterPro"/>
</dbReference>
<accession>A0A453NQ66</accession>
<dbReference type="PANTHER" id="PTHR46085:SF3">
    <property type="entry name" value="ARF GTPASE ACTIVATING PROTEIN"/>
    <property type="match status" value="1"/>
</dbReference>
<reference evidence="1" key="3">
    <citation type="journal article" date="2017" name="Nature">
        <title>Genome sequence of the progenitor of the wheat D genome Aegilops tauschii.</title>
        <authorList>
            <person name="Luo M.C."/>
            <person name="Gu Y.Q."/>
            <person name="Puiu D."/>
            <person name="Wang H."/>
            <person name="Twardziok S.O."/>
            <person name="Deal K.R."/>
            <person name="Huo N."/>
            <person name="Zhu T."/>
            <person name="Wang L."/>
            <person name="Wang Y."/>
            <person name="McGuire P.E."/>
            <person name="Liu S."/>
            <person name="Long H."/>
            <person name="Ramasamy R.K."/>
            <person name="Rodriguez J.C."/>
            <person name="Van S.L."/>
            <person name="Yuan L."/>
            <person name="Wang Z."/>
            <person name="Xia Z."/>
            <person name="Xiao L."/>
            <person name="Anderson O.D."/>
            <person name="Ouyang S."/>
            <person name="Liang Y."/>
            <person name="Zimin A.V."/>
            <person name="Pertea G."/>
            <person name="Qi P."/>
            <person name="Bennetzen J.L."/>
            <person name="Dai X."/>
            <person name="Dawson M.W."/>
            <person name="Muller H.G."/>
            <person name="Kugler K."/>
            <person name="Rivarola-Duarte L."/>
            <person name="Spannagl M."/>
            <person name="Mayer K.F.X."/>
            <person name="Lu F.H."/>
            <person name="Bevan M.W."/>
            <person name="Leroy P."/>
            <person name="Li P."/>
            <person name="You F.M."/>
            <person name="Sun Q."/>
            <person name="Liu Z."/>
            <person name="Lyons E."/>
            <person name="Wicker T."/>
            <person name="Salzberg S.L."/>
            <person name="Devos K.M."/>
            <person name="Dvorak J."/>
        </authorList>
    </citation>
    <scope>NUCLEOTIDE SEQUENCE [LARGE SCALE GENOMIC DNA]</scope>
    <source>
        <strain evidence="1">cv. AL8/78</strain>
    </source>
</reference>
<reference evidence="2" key="2">
    <citation type="journal article" date="2017" name="Nat. Plants">
        <title>The Aegilops tauschii genome reveals multiple impacts of transposons.</title>
        <authorList>
            <person name="Zhao G."/>
            <person name="Zou C."/>
            <person name="Li K."/>
            <person name="Wang K."/>
            <person name="Li T."/>
            <person name="Gao L."/>
            <person name="Zhang X."/>
            <person name="Wang H."/>
            <person name="Yang Z."/>
            <person name="Liu X."/>
            <person name="Jiang W."/>
            <person name="Mao L."/>
            <person name="Kong X."/>
            <person name="Jiao Y."/>
            <person name="Jia J."/>
        </authorList>
    </citation>
    <scope>NUCLEOTIDE SEQUENCE [LARGE SCALE GENOMIC DNA]</scope>
    <source>
        <strain evidence="2">cv. AL8/78</strain>
    </source>
</reference>
<evidence type="ECO:0000313" key="2">
    <source>
        <dbReference type="Proteomes" id="UP000015105"/>
    </source>
</evidence>
<dbReference type="Proteomes" id="UP000015105">
    <property type="component" value="Chromosome 6D"/>
</dbReference>
<reference evidence="1" key="4">
    <citation type="submission" date="2019-03" db="UniProtKB">
        <authorList>
            <consortium name="EnsemblPlants"/>
        </authorList>
    </citation>
    <scope>IDENTIFICATION</scope>
</reference>
<proteinExistence type="predicted"/>